<dbReference type="KEGG" id="kpin:30175730"/>
<reference evidence="3" key="2">
    <citation type="submission" date="2013-07" db="EMBL/GenBank/DDBJ databases">
        <authorList>
            <consortium name="The Broad Institute Genome Sequencing Platform"/>
            <person name="Cuomo C."/>
            <person name="Litvintseva A."/>
            <person name="Chen Y."/>
            <person name="Heitman J."/>
            <person name="Sun S."/>
            <person name="Springer D."/>
            <person name="Dromer F."/>
            <person name="Young S.K."/>
            <person name="Zeng Q."/>
            <person name="Gargeya S."/>
            <person name="Fitzgerald M."/>
            <person name="Abouelleil A."/>
            <person name="Alvarado L."/>
            <person name="Berlin A.M."/>
            <person name="Chapman S.B."/>
            <person name="Dewar J."/>
            <person name="Goldberg J."/>
            <person name="Griggs A."/>
            <person name="Gujja S."/>
            <person name="Hansen M."/>
            <person name="Howarth C."/>
            <person name="Imamovic A."/>
            <person name="Larimer J."/>
            <person name="McCowan C."/>
            <person name="Murphy C."/>
            <person name="Pearson M."/>
            <person name="Priest M."/>
            <person name="Roberts A."/>
            <person name="Saif S."/>
            <person name="Shea T."/>
            <person name="Sykes S."/>
            <person name="Wortman J."/>
            <person name="Nusbaum C."/>
            <person name="Birren B."/>
        </authorList>
    </citation>
    <scope>NUCLEOTIDE SEQUENCE</scope>
    <source>
        <strain evidence="3">CBS 10737</strain>
    </source>
</reference>
<dbReference type="GeneID" id="30175730"/>
<organism evidence="2">
    <name type="scientific">Kwoniella pini CBS 10737</name>
    <dbReference type="NCBI Taxonomy" id="1296096"/>
    <lineage>
        <taxon>Eukaryota</taxon>
        <taxon>Fungi</taxon>
        <taxon>Dikarya</taxon>
        <taxon>Basidiomycota</taxon>
        <taxon>Agaricomycotina</taxon>
        <taxon>Tremellomycetes</taxon>
        <taxon>Tremellales</taxon>
        <taxon>Cryptococcaceae</taxon>
        <taxon>Kwoniella</taxon>
    </lineage>
</organism>
<feature type="region of interest" description="Disordered" evidence="1">
    <location>
        <begin position="30"/>
        <end position="71"/>
    </location>
</feature>
<feature type="compositionally biased region" description="Low complexity" evidence="1">
    <location>
        <begin position="30"/>
        <end position="44"/>
    </location>
</feature>
<keyword evidence="4" id="KW-1185">Reference proteome</keyword>
<sequence>MSSDDQSYTIGIGLMSNNSWWNGDAWVPLNNRSNSRNSPTPTTPDLTDGESAENTPGFLPGHDELNDREMGNGRYEMTITFDESITETEDEAEIHLYLTDPIRPLNDGLILSTEQEWVKYNWRIAAHNGNNWTSVNEAIENEVVPSDHPRHDAALQDVRIAMSL</sequence>
<dbReference type="Proteomes" id="UP000094020">
    <property type="component" value="Chromosome 9"/>
</dbReference>
<accession>A0A1B9HTB7</accession>
<dbReference type="EMBL" id="KI894016">
    <property type="protein sequence ID" value="OCF46508.1"/>
    <property type="molecule type" value="Genomic_DNA"/>
</dbReference>
<evidence type="ECO:0000313" key="4">
    <source>
        <dbReference type="Proteomes" id="UP000094020"/>
    </source>
</evidence>
<evidence type="ECO:0000256" key="1">
    <source>
        <dbReference type="SAM" id="MobiDB-lite"/>
    </source>
</evidence>
<protein>
    <submittedName>
        <fullName evidence="2">Uncharacterized protein</fullName>
    </submittedName>
</protein>
<reference evidence="2" key="1">
    <citation type="submission" date="2013-07" db="EMBL/GenBank/DDBJ databases">
        <title>The Genome Sequence of Cryptococcus pinus CBS10737.</title>
        <authorList>
            <consortium name="The Broad Institute Genome Sequencing Platform"/>
            <person name="Cuomo C."/>
            <person name="Litvintseva A."/>
            <person name="Chen Y."/>
            <person name="Heitman J."/>
            <person name="Sun S."/>
            <person name="Springer D."/>
            <person name="Dromer F."/>
            <person name="Young S.K."/>
            <person name="Zeng Q."/>
            <person name="Gargeya S."/>
            <person name="Fitzgerald M."/>
            <person name="Abouelleil A."/>
            <person name="Alvarado L."/>
            <person name="Berlin A.M."/>
            <person name="Chapman S.B."/>
            <person name="Dewar J."/>
            <person name="Goldberg J."/>
            <person name="Griggs A."/>
            <person name="Gujja S."/>
            <person name="Hansen M."/>
            <person name="Howarth C."/>
            <person name="Imamovic A."/>
            <person name="Larimer J."/>
            <person name="McCowan C."/>
            <person name="Murphy C."/>
            <person name="Pearson M."/>
            <person name="Priest M."/>
            <person name="Roberts A."/>
            <person name="Saif S."/>
            <person name="Shea T."/>
            <person name="Sykes S."/>
            <person name="Wortman J."/>
            <person name="Nusbaum C."/>
            <person name="Birren B."/>
        </authorList>
    </citation>
    <scope>NUCLEOTIDE SEQUENCE [LARGE SCALE GENOMIC DNA]</scope>
    <source>
        <strain evidence="2">CBS 10737</strain>
    </source>
</reference>
<reference evidence="3" key="4">
    <citation type="submission" date="2024-02" db="EMBL/GenBank/DDBJ databases">
        <title>Comparative genomics of Cryptococcus and Kwoniella reveals pathogenesis evolution and contrasting modes of karyotype evolution via chromosome fusion or intercentromeric recombination.</title>
        <authorList>
            <person name="Coelho M.A."/>
            <person name="David-Palma M."/>
            <person name="Shea T."/>
            <person name="Bowers K."/>
            <person name="McGinley-Smith S."/>
            <person name="Mohammad A.W."/>
            <person name="Gnirke A."/>
            <person name="Yurkov A.M."/>
            <person name="Nowrousian M."/>
            <person name="Sun S."/>
            <person name="Cuomo C.A."/>
            <person name="Heitman J."/>
        </authorList>
    </citation>
    <scope>NUCLEOTIDE SEQUENCE</scope>
    <source>
        <strain evidence="3">CBS 10737</strain>
    </source>
</reference>
<evidence type="ECO:0000313" key="2">
    <source>
        <dbReference type="EMBL" id="OCF46508.1"/>
    </source>
</evidence>
<evidence type="ECO:0000313" key="3">
    <source>
        <dbReference type="EMBL" id="WWC72787.1"/>
    </source>
</evidence>
<dbReference type="AlphaFoldDB" id="A0A1B9HTB7"/>
<gene>
    <name evidence="2" type="ORF">I206_07361</name>
    <name evidence="3" type="ORF">I206_106751</name>
</gene>
<reference evidence="2" key="3">
    <citation type="submission" date="2016-07" db="EMBL/GenBank/DDBJ databases">
        <title>Evolution of pathogenesis and genome organization in the Tremellales.</title>
        <authorList>
            <person name="Cuomo C."/>
            <person name="Litvintseva A."/>
            <person name="Heitman J."/>
            <person name="Chen Y."/>
            <person name="Sun S."/>
            <person name="Springer D."/>
            <person name="Dromer F."/>
            <person name="Young S."/>
            <person name="Zeng Q."/>
            <person name="Chapman S."/>
            <person name="Gujja S."/>
            <person name="Saif S."/>
            <person name="Birren B."/>
        </authorList>
    </citation>
    <scope>NUCLEOTIDE SEQUENCE</scope>
    <source>
        <strain evidence="2">CBS 10737</strain>
    </source>
</reference>
<proteinExistence type="predicted"/>
<dbReference type="EMBL" id="CP144527">
    <property type="protein sequence ID" value="WWC72787.1"/>
    <property type="molecule type" value="Genomic_DNA"/>
</dbReference>
<feature type="compositionally biased region" description="Basic and acidic residues" evidence="1">
    <location>
        <begin position="61"/>
        <end position="71"/>
    </location>
</feature>
<dbReference type="RefSeq" id="XP_019007727.1">
    <property type="nucleotide sequence ID" value="XM_019159055.1"/>
</dbReference>
<name>A0A1B9HTB7_9TREE</name>